<feature type="domain" description="Allantoicase" evidence="3">
    <location>
        <begin position="141"/>
        <end position="282"/>
    </location>
</feature>
<dbReference type="InterPro" id="IPR015908">
    <property type="entry name" value="Allantoicase_dom"/>
</dbReference>
<comment type="caution">
    <text evidence="4">The sequence shown here is derived from an EMBL/GenBank/DDBJ whole genome shotgun (WGS) entry which is preliminary data.</text>
</comment>
<gene>
    <name evidence="4" type="primary">alc</name>
    <name evidence="4" type="ORF">ENJ46_02260</name>
</gene>
<dbReference type="EC" id="3.5.3.4" evidence="2"/>
<dbReference type="EMBL" id="DRMN01000151">
    <property type="protein sequence ID" value="HFB54721.1"/>
    <property type="molecule type" value="Genomic_DNA"/>
</dbReference>
<evidence type="ECO:0000256" key="1">
    <source>
        <dbReference type="ARBA" id="ARBA00009242"/>
    </source>
</evidence>
<dbReference type="UniPathway" id="UPA00395">
    <property type="reaction ID" value="UER00654"/>
</dbReference>
<feature type="non-terminal residue" evidence="4">
    <location>
        <position position="1"/>
    </location>
</feature>
<feature type="domain" description="Allantoicase" evidence="3">
    <location>
        <begin position="5"/>
        <end position="120"/>
    </location>
</feature>
<dbReference type="PANTHER" id="PTHR12045">
    <property type="entry name" value="ALLANTOICASE"/>
    <property type="match status" value="1"/>
</dbReference>
<dbReference type="InterPro" id="IPR008979">
    <property type="entry name" value="Galactose-bd-like_sf"/>
</dbReference>
<dbReference type="Pfam" id="PF03561">
    <property type="entry name" value="Allantoicase"/>
    <property type="match status" value="2"/>
</dbReference>
<organism evidence="4">
    <name type="scientific">Hellea balneolensis</name>
    <dbReference type="NCBI Taxonomy" id="287478"/>
    <lineage>
        <taxon>Bacteria</taxon>
        <taxon>Pseudomonadati</taxon>
        <taxon>Pseudomonadota</taxon>
        <taxon>Alphaproteobacteria</taxon>
        <taxon>Maricaulales</taxon>
        <taxon>Robiginitomaculaceae</taxon>
        <taxon>Hellea</taxon>
    </lineage>
</organism>
<evidence type="ECO:0000259" key="3">
    <source>
        <dbReference type="Pfam" id="PF03561"/>
    </source>
</evidence>
<dbReference type="InterPro" id="IPR005164">
    <property type="entry name" value="Allantoicase"/>
</dbReference>
<evidence type="ECO:0000256" key="2">
    <source>
        <dbReference type="NCBIfam" id="TIGR02961"/>
    </source>
</evidence>
<dbReference type="HAMAP" id="MF_00813">
    <property type="entry name" value="Allantoicase"/>
    <property type="match status" value="1"/>
</dbReference>
<dbReference type="GO" id="GO:0004037">
    <property type="term" value="F:allantoicase activity"/>
    <property type="evidence" value="ECO:0007669"/>
    <property type="project" value="UniProtKB-UniRule"/>
</dbReference>
<reference evidence="4" key="1">
    <citation type="journal article" date="2020" name="mSystems">
        <title>Genome- and Community-Level Interaction Insights into Carbon Utilization and Element Cycling Functions of Hydrothermarchaeota in Hydrothermal Sediment.</title>
        <authorList>
            <person name="Zhou Z."/>
            <person name="Liu Y."/>
            <person name="Xu W."/>
            <person name="Pan J."/>
            <person name="Luo Z.H."/>
            <person name="Li M."/>
        </authorList>
    </citation>
    <scope>NUCLEOTIDE SEQUENCE [LARGE SCALE GENOMIC DNA]</scope>
    <source>
        <strain evidence="4">HyVt-489</strain>
    </source>
</reference>
<dbReference type="SUPFAM" id="SSF49785">
    <property type="entry name" value="Galactose-binding domain-like"/>
    <property type="match status" value="2"/>
</dbReference>
<dbReference type="GO" id="GO:0000256">
    <property type="term" value="P:allantoin catabolic process"/>
    <property type="evidence" value="ECO:0007669"/>
    <property type="project" value="UniProtKB-UniRule"/>
</dbReference>
<dbReference type="PANTHER" id="PTHR12045:SF3">
    <property type="entry name" value="INACTIVE ALLANTOICASE-RELATED"/>
    <property type="match status" value="1"/>
</dbReference>
<dbReference type="NCBIfam" id="TIGR02961">
    <property type="entry name" value="allantoicase"/>
    <property type="match status" value="1"/>
</dbReference>
<dbReference type="Proteomes" id="UP000886042">
    <property type="component" value="Unassembled WGS sequence"/>
</dbReference>
<proteinExistence type="inferred from homology"/>
<evidence type="ECO:0000313" key="4">
    <source>
        <dbReference type="EMBL" id="HFB54721.1"/>
    </source>
</evidence>
<sequence>IDGKYDDNGKWMDGWESRRKRVAGHDFAVIKLGRSGRIRGLDIDTSHFTGNFPPFAMVEAVRCPDGNFEEANWVEIVPKRGLDGNSHHYVTIENEQIFTHVRLHIYPDGGVARLRIYGHIFTDWENFDRTQTLDLAALEMGGRALYANDTHFGVPENLIAPGKGINMGDGWETRRRREPGNDWAVLALAHEGVVERIVLDTAYFKGNYPDRASIQAVRMDGDDADIVAGSKDWPVLLDEQKLSMDKEHVFVDELVDVGPITHIRLNIFPDGGVSRLRLFGKITG</sequence>
<comment type="similarity">
    <text evidence="1">Belongs to the allantoicase family.</text>
</comment>
<dbReference type="PIRSF" id="PIRSF016516">
    <property type="entry name" value="Allantoicase"/>
    <property type="match status" value="1"/>
</dbReference>
<accession>A0A7C3C8M9</accession>
<protein>
    <recommendedName>
        <fullName evidence="2">Allantoicase</fullName>
        <ecNumber evidence="2">3.5.3.4</ecNumber>
    </recommendedName>
</protein>
<dbReference type="Gene3D" id="2.60.120.260">
    <property type="entry name" value="Galactose-binding domain-like"/>
    <property type="match status" value="2"/>
</dbReference>
<keyword evidence="4" id="KW-0378">Hydrolase</keyword>
<dbReference type="AlphaFoldDB" id="A0A7C3C8M9"/>
<name>A0A7C3C8M9_9PROT</name>